<dbReference type="SUPFAM" id="SSF103032">
    <property type="entry name" value="Hypothetical protein YwqG"/>
    <property type="match status" value="1"/>
</dbReference>
<dbReference type="InterPro" id="IPR015315">
    <property type="entry name" value="DUF1963"/>
</dbReference>
<sequence>MSYTDEFRTFAREHGVSDDAITRIMWCMQPSVHLDMVDPAAVGPHDIVVGHTGGLPELPTSVPWEGGEVYVAGLDLAAIPEQPLSLNFPREGHLLFFTNVGYEDDESAPVVYVPPGTETTVRPAPAGVSVIAPYNTWTTQVLKRRTLVYRPGTSWDPLGWAWAPEHQYDHPRALMPDLDDVHEDDRETLRPLLEAITEYAERVGSIPFVHRTCTLRGELLSPRDYWCQYGREFLERCEEAVVTLRDTPERFDELYAEGLEKAWWKEGGPWLNLLEFGESEMFDTGDGEVSWIIRREDLLAQRFDRVMQSYYC</sequence>
<evidence type="ECO:0000313" key="2">
    <source>
        <dbReference type="Proteomes" id="UP001500034"/>
    </source>
</evidence>
<protein>
    <recommendedName>
        <fullName evidence="3">DUF1963 domain-containing protein</fullName>
    </recommendedName>
</protein>
<dbReference type="EMBL" id="BAABCQ010000259">
    <property type="protein sequence ID" value="GAA4014241.1"/>
    <property type="molecule type" value="Genomic_DNA"/>
</dbReference>
<reference evidence="2" key="1">
    <citation type="journal article" date="2019" name="Int. J. Syst. Evol. Microbiol.">
        <title>The Global Catalogue of Microorganisms (GCM) 10K type strain sequencing project: providing services to taxonomists for standard genome sequencing and annotation.</title>
        <authorList>
            <consortium name="The Broad Institute Genomics Platform"/>
            <consortium name="The Broad Institute Genome Sequencing Center for Infectious Disease"/>
            <person name="Wu L."/>
            <person name="Ma J."/>
        </authorList>
    </citation>
    <scope>NUCLEOTIDE SEQUENCE [LARGE SCALE GENOMIC DNA]</scope>
    <source>
        <strain evidence="2">JCM 17027</strain>
    </source>
</reference>
<keyword evidence="2" id="KW-1185">Reference proteome</keyword>
<dbReference type="RefSeq" id="WP_228970505.1">
    <property type="nucleotide sequence ID" value="NZ_BAABCQ010000259.1"/>
</dbReference>
<evidence type="ECO:0000313" key="1">
    <source>
        <dbReference type="EMBL" id="GAA4014241.1"/>
    </source>
</evidence>
<proteinExistence type="predicted"/>
<gene>
    <name evidence="1" type="ORF">GCM10022384_67900</name>
</gene>
<name>A0ABP7SP90_9ACTN</name>
<dbReference type="Pfam" id="PF09234">
    <property type="entry name" value="DUF1963"/>
    <property type="match status" value="1"/>
</dbReference>
<accession>A0ABP7SP90</accession>
<evidence type="ECO:0008006" key="3">
    <source>
        <dbReference type="Google" id="ProtNLM"/>
    </source>
</evidence>
<dbReference type="InterPro" id="IPR035948">
    <property type="entry name" value="YwqG-like_sf"/>
</dbReference>
<organism evidence="1 2">
    <name type="scientific">Streptomyces marokkonensis</name>
    <dbReference type="NCBI Taxonomy" id="324855"/>
    <lineage>
        <taxon>Bacteria</taxon>
        <taxon>Bacillati</taxon>
        <taxon>Actinomycetota</taxon>
        <taxon>Actinomycetes</taxon>
        <taxon>Kitasatosporales</taxon>
        <taxon>Streptomycetaceae</taxon>
        <taxon>Streptomyces</taxon>
    </lineage>
</organism>
<dbReference type="Proteomes" id="UP001500034">
    <property type="component" value="Unassembled WGS sequence"/>
</dbReference>
<comment type="caution">
    <text evidence="1">The sequence shown here is derived from an EMBL/GenBank/DDBJ whole genome shotgun (WGS) entry which is preliminary data.</text>
</comment>
<dbReference type="Gene3D" id="2.30.320.10">
    <property type="entry name" value="YwqG-like"/>
    <property type="match status" value="1"/>
</dbReference>